<sequence>MINVKPEVLAALEENTDLLSLLGGPHIYQLKAPEGLDKYITLFELTNFDSAWADGTAFMAEVHVQVDVWVKAASTSPIAAEVDKTMKSLGFKRTSSADLYEDDTKIFHKALRYVTEREVEGG</sequence>
<dbReference type="STRING" id="690567.1728"/>
<dbReference type="AlphaFoldDB" id="A0A0E4GC62"/>
<evidence type="ECO:0000313" key="1">
    <source>
        <dbReference type="EMBL" id="CFX73132.1"/>
    </source>
</evidence>
<reference evidence="1 2" key="1">
    <citation type="submission" date="2015-03" db="EMBL/GenBank/DDBJ databases">
        <authorList>
            <person name="Murphy D."/>
        </authorList>
    </citation>
    <scope>NUCLEOTIDE SEQUENCE [LARGE SCALE GENOMIC DNA]</scope>
    <source>
        <strain evidence="1 2">OL-4</strain>
    </source>
</reference>
<accession>A0A0E4GC62</accession>
<dbReference type="InterPro" id="IPR021508">
    <property type="entry name" value="Gp17-like"/>
</dbReference>
<gene>
    <name evidence="1" type="ORF">1728</name>
</gene>
<organism evidence="1 2">
    <name type="scientific">Syntrophomonas zehnderi OL-4</name>
    <dbReference type="NCBI Taxonomy" id="690567"/>
    <lineage>
        <taxon>Bacteria</taxon>
        <taxon>Bacillati</taxon>
        <taxon>Bacillota</taxon>
        <taxon>Clostridia</taxon>
        <taxon>Eubacteriales</taxon>
        <taxon>Syntrophomonadaceae</taxon>
        <taxon>Syntrophomonas</taxon>
    </lineage>
</organism>
<evidence type="ECO:0000313" key="2">
    <source>
        <dbReference type="Proteomes" id="UP000045545"/>
    </source>
</evidence>
<proteinExistence type="predicted"/>
<dbReference type="Proteomes" id="UP000045545">
    <property type="component" value="Unassembled WGS sequence"/>
</dbReference>
<dbReference type="RefSeq" id="WP_046497722.1">
    <property type="nucleotide sequence ID" value="NZ_CGIH01000028.1"/>
</dbReference>
<dbReference type="Pfam" id="PF11367">
    <property type="entry name" value="Tail_completion_gp17"/>
    <property type="match status" value="1"/>
</dbReference>
<keyword evidence="2" id="KW-1185">Reference proteome</keyword>
<name>A0A0E4GC62_9FIRM</name>
<dbReference type="OrthoDB" id="2454603at2"/>
<dbReference type="EMBL" id="CGIH01000028">
    <property type="protein sequence ID" value="CFX73132.1"/>
    <property type="molecule type" value="Genomic_DNA"/>
</dbReference>
<evidence type="ECO:0008006" key="3">
    <source>
        <dbReference type="Google" id="ProtNLM"/>
    </source>
</evidence>
<protein>
    <recommendedName>
        <fullName evidence="3">DUF3168 domain-containing protein</fullName>
    </recommendedName>
</protein>